<proteinExistence type="predicted"/>
<organism evidence="1 2">
    <name type="scientific">Moorena producens (strain JHB)</name>
    <dbReference type="NCBI Taxonomy" id="1454205"/>
    <lineage>
        <taxon>Bacteria</taxon>
        <taxon>Bacillati</taxon>
        <taxon>Cyanobacteriota</taxon>
        <taxon>Cyanophyceae</taxon>
        <taxon>Coleofasciculales</taxon>
        <taxon>Coleofasciculaceae</taxon>
        <taxon>Moorena</taxon>
    </lineage>
</organism>
<reference evidence="2" key="1">
    <citation type="submission" date="2016-10" db="EMBL/GenBank/DDBJ databases">
        <title>Comparative genomics uncovers the prolific and rare metabolic potential of the cyanobacterial genus Moorea.</title>
        <authorList>
            <person name="Leao T."/>
            <person name="Castelao G."/>
            <person name="Korobeynikov A."/>
            <person name="Monroe E.A."/>
            <person name="Podell S."/>
            <person name="Glukhov E."/>
            <person name="Allen E."/>
            <person name="Gerwick W.H."/>
            <person name="Gerwick L."/>
        </authorList>
    </citation>
    <scope>NUCLEOTIDE SEQUENCE [LARGE SCALE GENOMIC DNA]</scope>
    <source>
        <strain evidence="2">JHB</strain>
    </source>
</reference>
<gene>
    <name evidence="1" type="ORF">BJP36_32630</name>
</gene>
<dbReference type="AlphaFoldDB" id="A0A1D9G8I0"/>
<accession>A0A1D9G8I0</accession>
<protein>
    <submittedName>
        <fullName evidence="1">Uncharacterized protein</fullName>
    </submittedName>
</protein>
<evidence type="ECO:0000313" key="2">
    <source>
        <dbReference type="Proteomes" id="UP000176944"/>
    </source>
</evidence>
<sequence>MSFFVGGGKLEEMDLTNPGRQEWFRLWDEIPHSSKRWGWILPLKSCQSVLFGTNLVLVVDPPDCLGTDNRS</sequence>
<dbReference type="Proteomes" id="UP000176944">
    <property type="component" value="Chromosome"/>
</dbReference>
<name>A0A1D9G8I0_MOOP1</name>
<evidence type="ECO:0000313" key="1">
    <source>
        <dbReference type="EMBL" id="AOY83966.1"/>
    </source>
</evidence>
<dbReference type="EMBL" id="CP017708">
    <property type="protein sequence ID" value="AOY83966.1"/>
    <property type="molecule type" value="Genomic_DNA"/>
</dbReference>